<reference evidence="3 4" key="1">
    <citation type="submission" date="2024-01" db="EMBL/GenBank/DDBJ databases">
        <title>The genomes of 5 underutilized Papilionoideae crops provide insights into root nodulation and disease resistanc.</title>
        <authorList>
            <person name="Yuan L."/>
        </authorList>
    </citation>
    <scope>NUCLEOTIDE SEQUENCE [LARGE SCALE GENOMIC DNA]</scope>
    <source>
        <strain evidence="3">ZHUSHIDOU_FW_LH</strain>
        <tissue evidence="3">Leaf</tissue>
    </source>
</reference>
<dbReference type="InterPro" id="IPR036273">
    <property type="entry name" value="CRAL/TRIO_N_dom_sf"/>
</dbReference>
<dbReference type="SUPFAM" id="SSF52087">
    <property type="entry name" value="CRAL/TRIO domain"/>
    <property type="match status" value="1"/>
</dbReference>
<dbReference type="AlphaFoldDB" id="A0AAN9IK61"/>
<dbReference type="Pfam" id="PF00650">
    <property type="entry name" value="CRAL_TRIO"/>
    <property type="match status" value="1"/>
</dbReference>
<protein>
    <recommendedName>
        <fullName evidence="2">CRAL-TRIO domain-containing protein</fullName>
    </recommendedName>
</protein>
<dbReference type="Gene3D" id="3.40.525.10">
    <property type="entry name" value="CRAL-TRIO lipid binding domain"/>
    <property type="match status" value="1"/>
</dbReference>
<feature type="domain" description="CRAL-TRIO" evidence="2">
    <location>
        <begin position="112"/>
        <end position="274"/>
    </location>
</feature>
<dbReference type="PANTHER" id="PTHR46277:SF25">
    <property type="entry name" value="POLYPHOSPHOINOSITIDE-BINDING PROTEIN"/>
    <property type="match status" value="1"/>
</dbReference>
<dbReference type="SMART" id="SM01100">
    <property type="entry name" value="CRAL_TRIO_N"/>
    <property type="match status" value="1"/>
</dbReference>
<proteinExistence type="predicted"/>
<dbReference type="InterPro" id="IPR011074">
    <property type="entry name" value="CRAL/TRIO_N_dom"/>
</dbReference>
<dbReference type="PANTHER" id="PTHR46277">
    <property type="entry name" value="OS03G0850700 PROTEIN"/>
    <property type="match status" value="1"/>
</dbReference>
<evidence type="ECO:0000256" key="1">
    <source>
        <dbReference type="SAM" id="MobiDB-lite"/>
    </source>
</evidence>
<organism evidence="3 4">
    <name type="scientific">Crotalaria pallida</name>
    <name type="common">Smooth rattlebox</name>
    <name type="synonym">Crotalaria striata</name>
    <dbReference type="NCBI Taxonomy" id="3830"/>
    <lineage>
        <taxon>Eukaryota</taxon>
        <taxon>Viridiplantae</taxon>
        <taxon>Streptophyta</taxon>
        <taxon>Embryophyta</taxon>
        <taxon>Tracheophyta</taxon>
        <taxon>Spermatophyta</taxon>
        <taxon>Magnoliopsida</taxon>
        <taxon>eudicotyledons</taxon>
        <taxon>Gunneridae</taxon>
        <taxon>Pentapetalae</taxon>
        <taxon>rosids</taxon>
        <taxon>fabids</taxon>
        <taxon>Fabales</taxon>
        <taxon>Fabaceae</taxon>
        <taxon>Papilionoideae</taxon>
        <taxon>50 kb inversion clade</taxon>
        <taxon>genistoids sensu lato</taxon>
        <taxon>core genistoids</taxon>
        <taxon>Crotalarieae</taxon>
        <taxon>Crotalaria</taxon>
    </lineage>
</organism>
<feature type="region of interest" description="Disordered" evidence="1">
    <location>
        <begin position="1"/>
        <end position="35"/>
    </location>
</feature>
<dbReference type="Proteomes" id="UP001372338">
    <property type="component" value="Unassembled WGS sequence"/>
</dbReference>
<dbReference type="PROSITE" id="PS50191">
    <property type="entry name" value="CRAL_TRIO"/>
    <property type="match status" value="1"/>
</dbReference>
<dbReference type="SMART" id="SM00516">
    <property type="entry name" value="SEC14"/>
    <property type="match status" value="1"/>
</dbReference>
<comment type="caution">
    <text evidence="3">The sequence shown here is derived from an EMBL/GenBank/DDBJ whole genome shotgun (WGS) entry which is preliminary data.</text>
</comment>
<dbReference type="EMBL" id="JAYWIO010000002">
    <property type="protein sequence ID" value="KAK7282144.1"/>
    <property type="molecule type" value="Genomic_DNA"/>
</dbReference>
<evidence type="ECO:0000313" key="3">
    <source>
        <dbReference type="EMBL" id="KAK7282144.1"/>
    </source>
</evidence>
<sequence>MEAVKENPSEPGKSSTTTLLATEEMSKEEARPQAVQHDAALTLRDSTDAELTKITLMRAFVESRDPSSKEVDDLTLRRFLRARDLDVEKGSAMFLKYMKWRRSFVPNGFISPSEIPDELAQEKMYVQGLDKMGRPITIAFAAKHFQSKDGPDSFKRFVVFALDKLCSRMPPGQEKFLAIADIKGWGYANSDIRGYLNSLTILQDYHPERLGKLFIVHAPYMFMKVWKIIYPFIDNNTKKKIVFVENKKLKETLLEDIDESQIPEIYGGQMPLVPIQDC</sequence>
<evidence type="ECO:0000313" key="4">
    <source>
        <dbReference type="Proteomes" id="UP001372338"/>
    </source>
</evidence>
<evidence type="ECO:0000259" key="2">
    <source>
        <dbReference type="PROSITE" id="PS50191"/>
    </source>
</evidence>
<dbReference type="InterPro" id="IPR001251">
    <property type="entry name" value="CRAL-TRIO_dom"/>
</dbReference>
<name>A0AAN9IK61_CROPI</name>
<gene>
    <name evidence="3" type="ORF">RIF29_10718</name>
</gene>
<dbReference type="CDD" id="cd00170">
    <property type="entry name" value="SEC14"/>
    <property type="match status" value="1"/>
</dbReference>
<keyword evidence="4" id="KW-1185">Reference proteome</keyword>
<dbReference type="InterPro" id="IPR036865">
    <property type="entry name" value="CRAL-TRIO_dom_sf"/>
</dbReference>
<accession>A0AAN9IK61</accession>
<dbReference type="SUPFAM" id="SSF46938">
    <property type="entry name" value="CRAL/TRIO N-terminal domain"/>
    <property type="match status" value="1"/>
</dbReference>